<dbReference type="EMBL" id="JACHMX010000001">
    <property type="protein sequence ID" value="MBB5851045.1"/>
    <property type="molecule type" value="Genomic_DNA"/>
</dbReference>
<comment type="caution">
    <text evidence="3">The sequence shown here is derived from an EMBL/GenBank/DDBJ whole genome shotgun (WGS) entry which is preliminary data.</text>
</comment>
<dbReference type="Pfam" id="PF13411">
    <property type="entry name" value="MerR_1"/>
    <property type="match status" value="1"/>
</dbReference>
<dbReference type="PANTHER" id="PTHR30204">
    <property type="entry name" value="REDOX-CYCLING DRUG-SENSING TRANSCRIPTIONAL ACTIVATOR SOXR"/>
    <property type="match status" value="1"/>
</dbReference>
<dbReference type="PROSITE" id="PS50937">
    <property type="entry name" value="HTH_MERR_2"/>
    <property type="match status" value="1"/>
</dbReference>
<sequence length="246" mass="27499">MAEYRVGDLANQAGTSVRNVRAYQDRGLLPAPTRRGRVAMYDDAHLARLRLIVQLLERGYTLAQIEEMIETWQQGRDLGDLMGLEDALSQPWSEETPERITVTQARKEFGRLITPANVKRVLAMGVATRRGAHFEVFSPQLLQAGRELLAAGVPPEQVLSLAEALIEHTDAVATLFLDTIRRDVVDPRGEDWVPDAAEISDLTDLVKRLRPLAQSAVTASLALSMSRAFPEFLEELAQHLRERHES</sequence>
<accession>A0A841AXE2</accession>
<dbReference type="SMART" id="SM00422">
    <property type="entry name" value="HTH_MERR"/>
    <property type="match status" value="1"/>
</dbReference>
<gene>
    <name evidence="3" type="ORF">HDA45_001132</name>
</gene>
<reference evidence="3 4" key="1">
    <citation type="submission" date="2020-08" db="EMBL/GenBank/DDBJ databases">
        <title>Sequencing the genomes of 1000 actinobacteria strains.</title>
        <authorList>
            <person name="Klenk H.-P."/>
        </authorList>
    </citation>
    <scope>NUCLEOTIDE SEQUENCE [LARGE SCALE GENOMIC DNA]</scope>
    <source>
        <strain evidence="3 4">DSM 45272</strain>
    </source>
</reference>
<keyword evidence="4" id="KW-1185">Reference proteome</keyword>
<dbReference type="GO" id="GO:0003677">
    <property type="term" value="F:DNA binding"/>
    <property type="evidence" value="ECO:0007669"/>
    <property type="project" value="UniProtKB-KW"/>
</dbReference>
<dbReference type="GO" id="GO:0003700">
    <property type="term" value="F:DNA-binding transcription factor activity"/>
    <property type="evidence" value="ECO:0007669"/>
    <property type="project" value="InterPro"/>
</dbReference>
<feature type="domain" description="HTH merR-type" evidence="2">
    <location>
        <begin position="3"/>
        <end position="71"/>
    </location>
</feature>
<dbReference type="Gene3D" id="1.10.1660.10">
    <property type="match status" value="1"/>
</dbReference>
<dbReference type="PANTHER" id="PTHR30204:SF93">
    <property type="entry name" value="HTH MERR-TYPE DOMAIN-CONTAINING PROTEIN"/>
    <property type="match status" value="1"/>
</dbReference>
<dbReference type="InterPro" id="IPR047057">
    <property type="entry name" value="MerR_fam"/>
</dbReference>
<name>A0A841AXE2_9PSEU</name>
<dbReference type="RefSeq" id="WP_343071992.1">
    <property type="nucleotide sequence ID" value="NZ_JACHMX010000001.1"/>
</dbReference>
<dbReference type="AlphaFoldDB" id="A0A841AXE2"/>
<dbReference type="Proteomes" id="UP000580861">
    <property type="component" value="Unassembled WGS sequence"/>
</dbReference>
<proteinExistence type="predicted"/>
<organism evidence="3 4">
    <name type="scientific">Amycolatopsis umgeniensis</name>
    <dbReference type="NCBI Taxonomy" id="336628"/>
    <lineage>
        <taxon>Bacteria</taxon>
        <taxon>Bacillati</taxon>
        <taxon>Actinomycetota</taxon>
        <taxon>Actinomycetes</taxon>
        <taxon>Pseudonocardiales</taxon>
        <taxon>Pseudonocardiaceae</taxon>
        <taxon>Amycolatopsis</taxon>
    </lineage>
</organism>
<dbReference type="SUPFAM" id="SSF46955">
    <property type="entry name" value="Putative DNA-binding domain"/>
    <property type="match status" value="1"/>
</dbReference>
<dbReference type="InterPro" id="IPR009061">
    <property type="entry name" value="DNA-bd_dom_put_sf"/>
</dbReference>
<dbReference type="PRINTS" id="PR00040">
    <property type="entry name" value="HTHMERR"/>
</dbReference>
<protein>
    <submittedName>
        <fullName evidence="3">DNA-binding transcriptional MerR regulator</fullName>
    </submittedName>
</protein>
<evidence type="ECO:0000313" key="3">
    <source>
        <dbReference type="EMBL" id="MBB5851045.1"/>
    </source>
</evidence>
<dbReference type="InterPro" id="IPR000551">
    <property type="entry name" value="MerR-type_HTH_dom"/>
</dbReference>
<evidence type="ECO:0000256" key="1">
    <source>
        <dbReference type="ARBA" id="ARBA00023125"/>
    </source>
</evidence>
<evidence type="ECO:0000259" key="2">
    <source>
        <dbReference type="PROSITE" id="PS50937"/>
    </source>
</evidence>
<evidence type="ECO:0000313" key="4">
    <source>
        <dbReference type="Proteomes" id="UP000580861"/>
    </source>
</evidence>
<keyword evidence="1 3" id="KW-0238">DNA-binding</keyword>